<keyword evidence="2" id="KW-1185">Reference proteome</keyword>
<name>A0A557SRA3_9ARCH</name>
<dbReference type="EMBL" id="VOAH01000020">
    <property type="protein sequence ID" value="TVP39136.1"/>
    <property type="molecule type" value="Genomic_DNA"/>
</dbReference>
<reference evidence="1 2" key="1">
    <citation type="journal article" date="2019" name="Front. Microbiol.">
        <title>Ammonia Oxidation by the Arctic Terrestrial Thaumarchaeote Candidatus Nitrosocosmicus arcticus Is Stimulated by Increasing Temperatures.</title>
        <authorList>
            <person name="Alves R.J.E."/>
            <person name="Kerou M."/>
            <person name="Zappe A."/>
            <person name="Bittner R."/>
            <person name="Abby S.S."/>
            <person name="Schmidt H.A."/>
            <person name="Pfeifer K."/>
            <person name="Schleper C."/>
        </authorList>
    </citation>
    <scope>NUCLEOTIDE SEQUENCE [LARGE SCALE GENOMIC DNA]</scope>
    <source>
        <strain evidence="1 2">Kfb</strain>
    </source>
</reference>
<accession>A0A557SRA3</accession>
<proteinExistence type="predicted"/>
<organism evidence="1 2">
    <name type="scientific">Candidatus Nitrosocosmicus arcticus</name>
    <dbReference type="NCBI Taxonomy" id="2035267"/>
    <lineage>
        <taxon>Archaea</taxon>
        <taxon>Nitrososphaerota</taxon>
        <taxon>Nitrososphaeria</taxon>
        <taxon>Nitrososphaerales</taxon>
        <taxon>Nitrososphaeraceae</taxon>
        <taxon>Candidatus Nitrosocosmicus</taxon>
    </lineage>
</organism>
<dbReference type="RefSeq" id="WP_144734532.1">
    <property type="nucleotide sequence ID" value="NZ_ML675593.1"/>
</dbReference>
<dbReference type="OrthoDB" id="9328at2157"/>
<dbReference type="Proteomes" id="UP000315289">
    <property type="component" value="Unassembled WGS sequence"/>
</dbReference>
<evidence type="ECO:0000313" key="2">
    <source>
        <dbReference type="Proteomes" id="UP000315289"/>
    </source>
</evidence>
<evidence type="ECO:0000313" key="1">
    <source>
        <dbReference type="EMBL" id="TVP39136.1"/>
    </source>
</evidence>
<protein>
    <submittedName>
        <fullName evidence="1">Uncharacterized protein</fullName>
    </submittedName>
</protein>
<gene>
    <name evidence="1" type="ORF">NARC_200025</name>
</gene>
<dbReference type="AlphaFoldDB" id="A0A557SRA3"/>
<sequence length="121" mass="14583">MENIEDINNIFLSKLVEKSLFTHRQIQIIYNFKNKEKRLKEISSGAYYREVKQSKMKMRKLFYSILLLNLINVMNNDQITSLNSMLNRLRILENNHVKYHDKEIDRVINVIEDLINRIVDI</sequence>
<comment type="caution">
    <text evidence="1">The sequence shown here is derived from an EMBL/GenBank/DDBJ whole genome shotgun (WGS) entry which is preliminary data.</text>
</comment>